<dbReference type="PROSITE" id="PS50937">
    <property type="entry name" value="HTH_MERR_2"/>
    <property type="match status" value="1"/>
</dbReference>
<reference evidence="3" key="1">
    <citation type="submission" date="2024-07" db="EMBL/GenBank/DDBJ databases">
        <title>Complete genome sequences of cellulolytic bacteria, Kitasatospora sp. CMC57 and Streptomyces sp. CMC78, isolated from Japanese agricultural soil.</title>
        <authorList>
            <person name="Hashimoto T."/>
            <person name="Ito M."/>
            <person name="Iwamoto M."/>
            <person name="Fukahori D."/>
            <person name="Shoda T."/>
            <person name="Sakoda M."/>
            <person name="Morohoshi T."/>
            <person name="Mitsuboshi M."/>
            <person name="Nishizawa T."/>
        </authorList>
    </citation>
    <scope>NUCLEOTIDE SEQUENCE</scope>
    <source>
        <strain evidence="3">CMC57</strain>
    </source>
</reference>
<dbReference type="PANTHER" id="PTHR30204:SF98">
    <property type="entry name" value="HTH-TYPE TRANSCRIPTIONAL REGULATOR ADHR"/>
    <property type="match status" value="1"/>
</dbReference>
<sequence>MRISELSRRSGVPVATIKYYLREELLPAGVATSATQAEYDEHHLRRLRLARALITVRGLSVSTTREVLRALDEHSTDLHLLFGLALGAVSADEQETRSDQPQEPTPADELISALGWEISEKAPTRATVTDTLHTLGELGLPADWRTLLPYARLAERTAELDLAQLEDCEDPLERVERAVLLTILLEPVLLALRRMAQENESAKRHPRP</sequence>
<dbReference type="InterPro" id="IPR009061">
    <property type="entry name" value="DNA-bd_dom_put_sf"/>
</dbReference>
<dbReference type="InterPro" id="IPR000551">
    <property type="entry name" value="MerR-type_HTH_dom"/>
</dbReference>
<protein>
    <submittedName>
        <fullName evidence="3">MerR family transcriptional regulator</fullName>
    </submittedName>
</protein>
<dbReference type="RefSeq" id="WP_407992231.1">
    <property type="nucleotide sequence ID" value="NZ_AP035881.2"/>
</dbReference>
<dbReference type="InterPro" id="IPR047057">
    <property type="entry name" value="MerR_fam"/>
</dbReference>
<evidence type="ECO:0000256" key="1">
    <source>
        <dbReference type="ARBA" id="ARBA00023125"/>
    </source>
</evidence>
<evidence type="ECO:0000259" key="2">
    <source>
        <dbReference type="PROSITE" id="PS50937"/>
    </source>
</evidence>
<dbReference type="SUPFAM" id="SSF46955">
    <property type="entry name" value="Putative DNA-binding domain"/>
    <property type="match status" value="1"/>
</dbReference>
<feature type="domain" description="HTH merR-type" evidence="2">
    <location>
        <begin position="1"/>
        <end position="70"/>
    </location>
</feature>
<dbReference type="GO" id="GO:0003700">
    <property type="term" value="F:DNA-binding transcription factor activity"/>
    <property type="evidence" value="ECO:0007669"/>
    <property type="project" value="InterPro"/>
</dbReference>
<accession>A0AB33JZH6</accession>
<dbReference type="GO" id="GO:0003677">
    <property type="term" value="F:DNA binding"/>
    <property type="evidence" value="ECO:0007669"/>
    <property type="project" value="UniProtKB-KW"/>
</dbReference>
<keyword evidence="1" id="KW-0238">DNA-binding</keyword>
<dbReference type="SMART" id="SM00422">
    <property type="entry name" value="HTH_MERR"/>
    <property type="match status" value="1"/>
</dbReference>
<evidence type="ECO:0000313" key="3">
    <source>
        <dbReference type="EMBL" id="BFP48606.1"/>
    </source>
</evidence>
<dbReference type="PANTHER" id="PTHR30204">
    <property type="entry name" value="REDOX-CYCLING DRUG-SENSING TRANSCRIPTIONAL ACTIVATOR SOXR"/>
    <property type="match status" value="1"/>
</dbReference>
<gene>
    <name evidence="3" type="ORF">KCMC57_49740</name>
</gene>
<dbReference type="Gene3D" id="1.10.1660.10">
    <property type="match status" value="1"/>
</dbReference>
<dbReference type="EMBL" id="AP035881">
    <property type="protein sequence ID" value="BFP48606.1"/>
    <property type="molecule type" value="Genomic_DNA"/>
</dbReference>
<name>A0AB33JZH6_9ACTN</name>
<proteinExistence type="predicted"/>
<organism evidence="3">
    <name type="scientific">Kitasatospora sp. CMC57</name>
    <dbReference type="NCBI Taxonomy" id="3231513"/>
    <lineage>
        <taxon>Bacteria</taxon>
        <taxon>Bacillati</taxon>
        <taxon>Actinomycetota</taxon>
        <taxon>Actinomycetes</taxon>
        <taxon>Kitasatosporales</taxon>
        <taxon>Streptomycetaceae</taxon>
        <taxon>Kitasatospora</taxon>
    </lineage>
</organism>
<dbReference type="Pfam" id="PF13411">
    <property type="entry name" value="MerR_1"/>
    <property type="match status" value="1"/>
</dbReference>
<dbReference type="AlphaFoldDB" id="A0AB33JZH6"/>